<reference evidence="3" key="1">
    <citation type="journal article" date="2019" name="Int. J. Syst. Evol. Microbiol.">
        <title>The Global Catalogue of Microorganisms (GCM) 10K type strain sequencing project: providing services to taxonomists for standard genome sequencing and annotation.</title>
        <authorList>
            <consortium name="The Broad Institute Genomics Platform"/>
            <consortium name="The Broad Institute Genome Sequencing Center for Infectious Disease"/>
            <person name="Wu L."/>
            <person name="Ma J."/>
        </authorList>
    </citation>
    <scope>NUCLEOTIDE SEQUENCE [LARGE SCALE GENOMIC DNA]</scope>
    <source>
        <strain evidence="3">CGMCC 1.12859</strain>
    </source>
</reference>
<dbReference type="RefSeq" id="WP_345705951.1">
    <property type="nucleotide sequence ID" value="NZ_BAABKV010000001.1"/>
</dbReference>
<dbReference type="EMBL" id="JBHTAJ010000023">
    <property type="protein sequence ID" value="MFC7180746.1"/>
    <property type="molecule type" value="Genomic_DNA"/>
</dbReference>
<feature type="region of interest" description="Disordered" evidence="1">
    <location>
        <begin position="156"/>
        <end position="248"/>
    </location>
</feature>
<protein>
    <submittedName>
        <fullName evidence="2">DUF6099 family protein</fullName>
    </submittedName>
</protein>
<name>A0ABW2FY47_9ACTN</name>
<dbReference type="Proteomes" id="UP001596435">
    <property type="component" value="Unassembled WGS sequence"/>
</dbReference>
<dbReference type="InterPro" id="IPR046081">
    <property type="entry name" value="DUF6099"/>
</dbReference>
<feature type="compositionally biased region" description="Low complexity" evidence="1">
    <location>
        <begin position="179"/>
        <end position="196"/>
    </location>
</feature>
<evidence type="ECO:0000313" key="3">
    <source>
        <dbReference type="Proteomes" id="UP001596435"/>
    </source>
</evidence>
<accession>A0ABW2FY47</accession>
<organism evidence="2 3">
    <name type="scientific">Kitasatospora paranensis</name>
    <dbReference type="NCBI Taxonomy" id="258053"/>
    <lineage>
        <taxon>Bacteria</taxon>
        <taxon>Bacillati</taxon>
        <taxon>Actinomycetota</taxon>
        <taxon>Actinomycetes</taxon>
        <taxon>Kitasatosporales</taxon>
        <taxon>Streptomycetaceae</taxon>
        <taxon>Kitasatospora</taxon>
    </lineage>
</organism>
<comment type="caution">
    <text evidence="2">The sequence shown here is derived from an EMBL/GenBank/DDBJ whole genome shotgun (WGS) entry which is preliminary data.</text>
</comment>
<evidence type="ECO:0000313" key="2">
    <source>
        <dbReference type="EMBL" id="MFC7180746.1"/>
    </source>
</evidence>
<keyword evidence="3" id="KW-1185">Reference proteome</keyword>
<sequence>MDALRLIRTARHALAEARTVPDVLLEAWQAGLLTEAVGSRIADCETGELAALGQLLCDAGSHAAGCVDQPPDDPAGTGGWSAADWPGGGRAERLGELGALEPVLGELGSLLHEVAETLVVLACGADAEGLYWRCIDGVDSGAECQDLVAELLRTVRRESGTPEPAPMDDEGVDGGPSFDDASQAEGAADGDAGGPADPVPDDPAPPDPSEGDAPGDNAPGVDAPGVDAPGDGARDDLATAGGRPAGGRCAVRLPMLAVRLAPPAGRADARALPAGPVTLARPKVPAAPVAPAVPVAAATPVGARGDRWCQR</sequence>
<gene>
    <name evidence="2" type="ORF">ACFQMG_14400</name>
</gene>
<feature type="compositionally biased region" description="Pro residues" evidence="1">
    <location>
        <begin position="197"/>
        <end position="208"/>
    </location>
</feature>
<proteinExistence type="predicted"/>
<evidence type="ECO:0000256" key="1">
    <source>
        <dbReference type="SAM" id="MobiDB-lite"/>
    </source>
</evidence>
<dbReference type="Pfam" id="PF19594">
    <property type="entry name" value="DUF6099"/>
    <property type="match status" value="1"/>
</dbReference>